<evidence type="ECO:0000313" key="2">
    <source>
        <dbReference type="Proteomes" id="UP001151760"/>
    </source>
</evidence>
<accession>A0ABQ4ZVQ0</accession>
<dbReference type="Proteomes" id="UP001151760">
    <property type="component" value="Unassembled WGS sequence"/>
</dbReference>
<protein>
    <recommendedName>
        <fullName evidence="3">Secreted protein</fullName>
    </recommendedName>
</protein>
<comment type="caution">
    <text evidence="1">The sequence shown here is derived from an EMBL/GenBank/DDBJ whole genome shotgun (WGS) entry which is preliminary data.</text>
</comment>
<name>A0ABQ4ZVQ0_9ASTR</name>
<organism evidence="1 2">
    <name type="scientific">Tanacetum coccineum</name>
    <dbReference type="NCBI Taxonomy" id="301880"/>
    <lineage>
        <taxon>Eukaryota</taxon>
        <taxon>Viridiplantae</taxon>
        <taxon>Streptophyta</taxon>
        <taxon>Embryophyta</taxon>
        <taxon>Tracheophyta</taxon>
        <taxon>Spermatophyta</taxon>
        <taxon>Magnoliopsida</taxon>
        <taxon>eudicotyledons</taxon>
        <taxon>Gunneridae</taxon>
        <taxon>Pentapetalae</taxon>
        <taxon>asterids</taxon>
        <taxon>campanulids</taxon>
        <taxon>Asterales</taxon>
        <taxon>Asteraceae</taxon>
        <taxon>Asteroideae</taxon>
        <taxon>Anthemideae</taxon>
        <taxon>Anthemidinae</taxon>
        <taxon>Tanacetum</taxon>
    </lineage>
</organism>
<evidence type="ECO:0000313" key="1">
    <source>
        <dbReference type="EMBL" id="GJS94040.1"/>
    </source>
</evidence>
<sequence>MSTWAGTCLLVAIVKVEVMGCVVIFYIGSSLLITVCMGCSKCTSEGGGWTEVGTGKSSAAGLKTVSKTKSGLLVVLPVSK</sequence>
<proteinExistence type="predicted"/>
<gene>
    <name evidence="1" type="ORF">Tco_0801008</name>
</gene>
<evidence type="ECO:0008006" key="3">
    <source>
        <dbReference type="Google" id="ProtNLM"/>
    </source>
</evidence>
<reference evidence="1" key="1">
    <citation type="journal article" date="2022" name="Int. J. Mol. Sci.">
        <title>Draft Genome of Tanacetum Coccineum: Genomic Comparison of Closely Related Tanacetum-Family Plants.</title>
        <authorList>
            <person name="Yamashiro T."/>
            <person name="Shiraishi A."/>
            <person name="Nakayama K."/>
            <person name="Satake H."/>
        </authorList>
    </citation>
    <scope>NUCLEOTIDE SEQUENCE</scope>
</reference>
<keyword evidence="2" id="KW-1185">Reference proteome</keyword>
<reference evidence="1" key="2">
    <citation type="submission" date="2022-01" db="EMBL/GenBank/DDBJ databases">
        <authorList>
            <person name="Yamashiro T."/>
            <person name="Shiraishi A."/>
            <person name="Satake H."/>
            <person name="Nakayama K."/>
        </authorList>
    </citation>
    <scope>NUCLEOTIDE SEQUENCE</scope>
</reference>
<dbReference type="EMBL" id="BQNB010011701">
    <property type="protein sequence ID" value="GJS94040.1"/>
    <property type="molecule type" value="Genomic_DNA"/>
</dbReference>